<reference evidence="2" key="1">
    <citation type="journal article" date="2021" name="Nat. Commun.">
        <title>Genetic determinants of endophytism in the Arabidopsis root mycobiome.</title>
        <authorList>
            <person name="Mesny F."/>
            <person name="Miyauchi S."/>
            <person name="Thiergart T."/>
            <person name="Pickel B."/>
            <person name="Atanasova L."/>
            <person name="Karlsson M."/>
            <person name="Huettel B."/>
            <person name="Barry K.W."/>
            <person name="Haridas S."/>
            <person name="Chen C."/>
            <person name="Bauer D."/>
            <person name="Andreopoulos W."/>
            <person name="Pangilinan J."/>
            <person name="LaButti K."/>
            <person name="Riley R."/>
            <person name="Lipzen A."/>
            <person name="Clum A."/>
            <person name="Drula E."/>
            <person name="Henrissat B."/>
            <person name="Kohler A."/>
            <person name="Grigoriev I.V."/>
            <person name="Martin F.M."/>
            <person name="Hacquard S."/>
        </authorList>
    </citation>
    <scope>NUCLEOTIDE SEQUENCE</scope>
    <source>
        <strain evidence="2">MPI-CAGE-AT-0021</strain>
    </source>
</reference>
<dbReference type="CDD" id="cd00067">
    <property type="entry name" value="GAL4"/>
    <property type="match status" value="1"/>
</dbReference>
<organism evidence="2 3">
    <name type="scientific">Dactylonectria estremocensis</name>
    <dbReference type="NCBI Taxonomy" id="1079267"/>
    <lineage>
        <taxon>Eukaryota</taxon>
        <taxon>Fungi</taxon>
        <taxon>Dikarya</taxon>
        <taxon>Ascomycota</taxon>
        <taxon>Pezizomycotina</taxon>
        <taxon>Sordariomycetes</taxon>
        <taxon>Hypocreomycetidae</taxon>
        <taxon>Hypocreales</taxon>
        <taxon>Nectriaceae</taxon>
        <taxon>Dactylonectria</taxon>
    </lineage>
</organism>
<dbReference type="InterPro" id="IPR001138">
    <property type="entry name" value="Zn2Cys6_DnaBD"/>
</dbReference>
<accession>A0A9P9ISS3</accession>
<dbReference type="GO" id="GO:0008270">
    <property type="term" value="F:zinc ion binding"/>
    <property type="evidence" value="ECO:0007669"/>
    <property type="project" value="InterPro"/>
</dbReference>
<dbReference type="InterPro" id="IPR053157">
    <property type="entry name" value="Sterol_Uptake_Regulator"/>
</dbReference>
<dbReference type="Proteomes" id="UP000717696">
    <property type="component" value="Unassembled WGS sequence"/>
</dbReference>
<evidence type="ECO:0000313" key="3">
    <source>
        <dbReference type="Proteomes" id="UP000717696"/>
    </source>
</evidence>
<dbReference type="Pfam" id="PF11951">
    <property type="entry name" value="Fungal_trans_2"/>
    <property type="match status" value="1"/>
</dbReference>
<dbReference type="OrthoDB" id="3546279at2759"/>
<keyword evidence="1" id="KW-0539">Nucleus</keyword>
<evidence type="ECO:0000313" key="2">
    <source>
        <dbReference type="EMBL" id="KAH7129830.1"/>
    </source>
</evidence>
<comment type="caution">
    <text evidence="2">The sequence shown here is derived from an EMBL/GenBank/DDBJ whole genome shotgun (WGS) entry which is preliminary data.</text>
</comment>
<dbReference type="InterPro" id="IPR036864">
    <property type="entry name" value="Zn2-C6_fun-type_DNA-bd_sf"/>
</dbReference>
<sequence length="402" mass="44168">MARIGHKKSRNGCSRCKERKIKKCDERRPCSACIKLRDCCSLLQSSGKNNVASGDQAHPDTRGEKRKQMVLAAANPRHPRTDLADPSHPVFVSEPFSYMSRPVVGLQPEQAFNWAMDLGLMNHYTSLTSGTLPGASLRVWQSEIPKQAISYPFLMHQILAVSAFHLASLQPSRSQVHFTQALQHQQHAICGINAEVSNVTSGNCHALFAASSLLFIGAFAASTPALHKTHQCEMDNIVDIFTLIRGVSGILGSAKEDIRQGSLGDFMDCVPHPVESELLNLLLEKLPEIRQSFHGNSTQALADEAIAGLQESIDRALTTSPELTVAIIWPMTLNDGFLALLRVRHPAALVVVAHYCTVLHSAGSDYWFMRGWGRCVATAIAECLAPPWKESIQWPLAYISET</sequence>
<keyword evidence="3" id="KW-1185">Reference proteome</keyword>
<evidence type="ECO:0008006" key="4">
    <source>
        <dbReference type="Google" id="ProtNLM"/>
    </source>
</evidence>
<gene>
    <name evidence="2" type="ORF">B0J13DRAFT_452185</name>
</gene>
<protein>
    <recommendedName>
        <fullName evidence="4">Zn(2)-C6 fungal-type domain-containing protein</fullName>
    </recommendedName>
</protein>
<name>A0A9P9ISS3_9HYPO</name>
<dbReference type="AlphaFoldDB" id="A0A9P9ISS3"/>
<dbReference type="SUPFAM" id="SSF57701">
    <property type="entry name" value="Zn2/Cys6 DNA-binding domain"/>
    <property type="match status" value="1"/>
</dbReference>
<dbReference type="GO" id="GO:0001228">
    <property type="term" value="F:DNA-binding transcription activator activity, RNA polymerase II-specific"/>
    <property type="evidence" value="ECO:0007669"/>
    <property type="project" value="TreeGrafter"/>
</dbReference>
<dbReference type="PANTHER" id="PTHR47784:SF5">
    <property type="entry name" value="STEROL UPTAKE CONTROL PROTEIN 2"/>
    <property type="match status" value="1"/>
</dbReference>
<dbReference type="InterPro" id="IPR021858">
    <property type="entry name" value="Fun_TF"/>
</dbReference>
<evidence type="ECO:0000256" key="1">
    <source>
        <dbReference type="ARBA" id="ARBA00023242"/>
    </source>
</evidence>
<proteinExistence type="predicted"/>
<dbReference type="PANTHER" id="PTHR47784">
    <property type="entry name" value="STEROL UPTAKE CONTROL PROTEIN 2"/>
    <property type="match status" value="1"/>
</dbReference>
<dbReference type="EMBL" id="JAGMUU010000020">
    <property type="protein sequence ID" value="KAH7129830.1"/>
    <property type="molecule type" value="Genomic_DNA"/>
</dbReference>